<name>T1AT53_9ZZZZ</name>
<reference evidence="1" key="1">
    <citation type="submission" date="2013-08" db="EMBL/GenBank/DDBJ databases">
        <authorList>
            <person name="Mendez C."/>
            <person name="Richter M."/>
            <person name="Ferrer M."/>
            <person name="Sanchez J."/>
        </authorList>
    </citation>
    <scope>NUCLEOTIDE SEQUENCE</scope>
</reference>
<dbReference type="Gene3D" id="3.40.50.1010">
    <property type="entry name" value="5'-nuclease"/>
    <property type="match status" value="1"/>
</dbReference>
<dbReference type="AlphaFoldDB" id="T1AT53"/>
<comment type="caution">
    <text evidence="1">The sequence shown here is derived from an EMBL/GenBank/DDBJ whole genome shotgun (WGS) entry which is preliminary data.</text>
</comment>
<sequence>IQVGGRSRTHCSVSIIGSLVPDVLFYVGVEGQHRYLLGMGIELQELDESMIEHVVELARRYPRPGRNDLFSLVLAVKMECPLLTGDKDLKGSC</sequence>
<accession>T1AT53</accession>
<protein>
    <recommendedName>
        <fullName evidence="2">PIN domain-containing protein</fullName>
    </recommendedName>
</protein>
<gene>
    <name evidence="1" type="ORF">B1A_08981</name>
</gene>
<organism evidence="1">
    <name type="scientific">mine drainage metagenome</name>
    <dbReference type="NCBI Taxonomy" id="410659"/>
    <lineage>
        <taxon>unclassified sequences</taxon>
        <taxon>metagenomes</taxon>
        <taxon>ecological metagenomes</taxon>
    </lineage>
</organism>
<dbReference type="InterPro" id="IPR029060">
    <property type="entry name" value="PIN-like_dom_sf"/>
</dbReference>
<feature type="non-terminal residue" evidence="1">
    <location>
        <position position="1"/>
    </location>
</feature>
<dbReference type="EMBL" id="AUZX01006395">
    <property type="protein sequence ID" value="EQD63756.1"/>
    <property type="molecule type" value="Genomic_DNA"/>
</dbReference>
<reference evidence="1" key="2">
    <citation type="journal article" date="2014" name="ISME J.">
        <title>Microbial stratification in low pH oxic and suboxic macroscopic growths along an acid mine drainage.</title>
        <authorList>
            <person name="Mendez-Garcia C."/>
            <person name="Mesa V."/>
            <person name="Sprenger R.R."/>
            <person name="Richter M."/>
            <person name="Diez M.S."/>
            <person name="Solano J."/>
            <person name="Bargiela R."/>
            <person name="Golyshina O.V."/>
            <person name="Manteca A."/>
            <person name="Ramos J.L."/>
            <person name="Gallego J.R."/>
            <person name="Llorente I."/>
            <person name="Martins Dos Santos V.A."/>
            <person name="Jensen O.N."/>
            <person name="Pelaez A.I."/>
            <person name="Sanchez J."/>
            <person name="Ferrer M."/>
        </authorList>
    </citation>
    <scope>NUCLEOTIDE SEQUENCE</scope>
</reference>
<proteinExistence type="predicted"/>
<evidence type="ECO:0000313" key="1">
    <source>
        <dbReference type="EMBL" id="EQD63756.1"/>
    </source>
</evidence>
<evidence type="ECO:0008006" key="2">
    <source>
        <dbReference type="Google" id="ProtNLM"/>
    </source>
</evidence>
<dbReference type="SUPFAM" id="SSF88723">
    <property type="entry name" value="PIN domain-like"/>
    <property type="match status" value="1"/>
</dbReference>